<evidence type="ECO:0000259" key="3">
    <source>
        <dbReference type="PROSITE" id="PS50878"/>
    </source>
</evidence>
<dbReference type="Pfam" id="PF00078">
    <property type="entry name" value="RVT_1"/>
    <property type="match status" value="1"/>
</dbReference>
<evidence type="ECO:0000313" key="4">
    <source>
        <dbReference type="EMBL" id="MDC0744632.1"/>
    </source>
</evidence>
<organism evidence="4 5">
    <name type="scientific">Polyangium mundeleinium</name>
    <dbReference type="NCBI Taxonomy" id="2995306"/>
    <lineage>
        <taxon>Bacteria</taxon>
        <taxon>Pseudomonadati</taxon>
        <taxon>Myxococcota</taxon>
        <taxon>Polyangia</taxon>
        <taxon>Polyangiales</taxon>
        <taxon>Polyangiaceae</taxon>
        <taxon>Polyangium</taxon>
    </lineage>
</organism>
<name>A0ABT5ES37_9BACT</name>
<comment type="caution">
    <text evidence="4">The sequence shown here is derived from an EMBL/GenBank/DDBJ whole genome shotgun (WGS) entry which is preliminary data.</text>
</comment>
<sequence>MELRRDRALGSPLRENRTAGSARGDEPKGNQGPVPTHQSIDRTMLMEMLQARVADGKLLRLVGKCLHVGVLEGAEISEPDTGTVQGSVLSPLLGNVYLHHVLDVWFEREVKPRMRGKTTLARYADDFVIGFEREDDAKRVMEVLGRRFERFGLKLHPEKTRLLPFHRPRSGNDGGKGPATFDFLGFTLHWRRTRAGRWMPAFKTRKARLRHAIQAADDWCRRHRHESVKEQYATLKRKLVGHYNYFGVNGNLRSLALLLDNVQWNWHAWLSRRSQRGHLNWARFLELLRRFPLPAPRIRVQIWSAP</sequence>
<dbReference type="PANTHER" id="PTHR34047">
    <property type="entry name" value="NUCLEAR INTRON MATURASE 1, MITOCHONDRIAL-RELATED"/>
    <property type="match status" value="1"/>
</dbReference>
<dbReference type="SUPFAM" id="SSF56672">
    <property type="entry name" value="DNA/RNA polymerases"/>
    <property type="match status" value="1"/>
</dbReference>
<evidence type="ECO:0000256" key="1">
    <source>
        <dbReference type="ARBA" id="ARBA00034120"/>
    </source>
</evidence>
<dbReference type="PANTHER" id="PTHR34047:SF8">
    <property type="entry name" value="PROTEIN YKFC"/>
    <property type="match status" value="1"/>
</dbReference>
<dbReference type="InterPro" id="IPR043502">
    <property type="entry name" value="DNA/RNA_pol_sf"/>
</dbReference>
<proteinExistence type="inferred from homology"/>
<dbReference type="InterPro" id="IPR000477">
    <property type="entry name" value="RT_dom"/>
</dbReference>
<reference evidence="4 5" key="1">
    <citation type="submission" date="2022-11" db="EMBL/GenBank/DDBJ databases">
        <title>Minimal conservation of predation-associated metabolite biosynthetic gene clusters underscores biosynthetic potential of Myxococcota including descriptions for ten novel species: Archangium lansinium sp. nov., Myxococcus landrumus sp. nov., Nannocystis bai.</title>
        <authorList>
            <person name="Ahearne A."/>
            <person name="Stevens C."/>
            <person name="Dowd S."/>
        </authorList>
    </citation>
    <scope>NUCLEOTIDE SEQUENCE [LARGE SCALE GENOMIC DNA]</scope>
    <source>
        <strain evidence="4 5">RJM3</strain>
    </source>
</reference>
<feature type="domain" description="Reverse transcriptase" evidence="3">
    <location>
        <begin position="1"/>
        <end position="188"/>
    </location>
</feature>
<protein>
    <submittedName>
        <fullName evidence="4">Reverse transcriptase domain-containing protein</fullName>
    </submittedName>
</protein>
<dbReference type="Proteomes" id="UP001221411">
    <property type="component" value="Unassembled WGS sequence"/>
</dbReference>
<comment type="similarity">
    <text evidence="1">Belongs to the bacterial reverse transcriptase family.</text>
</comment>
<evidence type="ECO:0000313" key="5">
    <source>
        <dbReference type="Proteomes" id="UP001221411"/>
    </source>
</evidence>
<dbReference type="PROSITE" id="PS50878">
    <property type="entry name" value="RT_POL"/>
    <property type="match status" value="1"/>
</dbReference>
<keyword evidence="5" id="KW-1185">Reference proteome</keyword>
<keyword evidence="4" id="KW-0548">Nucleotidyltransferase</keyword>
<keyword evidence="4" id="KW-0808">Transferase</keyword>
<dbReference type="CDD" id="cd01651">
    <property type="entry name" value="RT_G2_intron"/>
    <property type="match status" value="1"/>
</dbReference>
<feature type="region of interest" description="Disordered" evidence="2">
    <location>
        <begin position="1"/>
        <end position="37"/>
    </location>
</feature>
<evidence type="ECO:0000256" key="2">
    <source>
        <dbReference type="SAM" id="MobiDB-lite"/>
    </source>
</evidence>
<dbReference type="GO" id="GO:0003964">
    <property type="term" value="F:RNA-directed DNA polymerase activity"/>
    <property type="evidence" value="ECO:0007669"/>
    <property type="project" value="UniProtKB-KW"/>
</dbReference>
<dbReference type="InterPro" id="IPR051083">
    <property type="entry name" value="GrpII_Intron_Splice-Mob/Def"/>
</dbReference>
<accession>A0ABT5ES37</accession>
<keyword evidence="4" id="KW-0695">RNA-directed DNA polymerase</keyword>
<gene>
    <name evidence="4" type="ORF">POL67_25090</name>
</gene>
<dbReference type="EMBL" id="JAQNDO010000001">
    <property type="protein sequence ID" value="MDC0744632.1"/>
    <property type="molecule type" value="Genomic_DNA"/>
</dbReference>